<reference evidence="8" key="2">
    <citation type="submission" date="2016-03" db="EMBL/GenBank/DDBJ databases">
        <title>Full-length assembly of Arabidopsis thaliana Ler reveals the complement of translocations and inversions.</title>
        <authorList>
            <person name="Zapata L."/>
            <person name="Schneeberger K."/>
            <person name="Ossowski S."/>
        </authorList>
    </citation>
    <scope>NUCLEOTIDE SEQUENCE [LARGE SCALE GENOMIC DNA]</scope>
    <source>
        <tissue evidence="8">Leaf</tissue>
    </source>
</reference>
<dbReference type="Proteomes" id="UP000434276">
    <property type="component" value="Unassembled WGS sequence"/>
</dbReference>
<sequence>MEEESRDILMTTLIESGVSIPGDFTSVSEFTPEALVSICAQLLNLIDPSASFSDELPDSLPERFRICTDIAHSVKNLGYINDMSYYKFLHPSEDDSYRLVRFLVERLSEISEGRKTLTAGDIASRPKMETFRDISDDMMVNEDKDETFDMHIQKVEAVLKDLTMTSEKSHSSDSLAKNTSANVDFSSQKTDDPVTDVRSDLSLRDSSRCEENSYEDPFETNYETVELQNQHDVLLEELESGSSQLCSLESELELLQMAAERLLDDKKPGGSYLEQLNQQLVVKRCNIMDLKKQWDDVRLTLETKKLLLLDQLHVEEPEAKEKFHKLRKTELDLQSLSSEIQKREDERCNLYNELERQPKAAPRKSYIHGIKEITKNSRKLDTDIQRISGETRELQLEKNSIQERLHRSYAVVDEMVTREVKKDPAVRQVYKLLTSIHSIFEQISEKILMTDRFRRETVDYEKKLGSITARGMSLEKLQADLDAIRKENESLKK</sequence>
<evidence type="ECO:0000313" key="7">
    <source>
        <dbReference type="EMBL" id="CAD5315667.1"/>
    </source>
</evidence>
<dbReference type="InterPro" id="IPR008530">
    <property type="entry name" value="CCDC22"/>
</dbReference>
<feature type="compositionally biased region" description="Polar residues" evidence="2">
    <location>
        <begin position="172"/>
        <end position="188"/>
    </location>
</feature>
<protein>
    <submittedName>
        <fullName evidence="7">(thale cress) hypothetical protein</fullName>
    </submittedName>
</protein>
<dbReference type="ExpressionAtlas" id="A0A178WJZ6">
    <property type="expression patterns" value="baseline and differential"/>
</dbReference>
<evidence type="ECO:0000259" key="4">
    <source>
        <dbReference type="Pfam" id="PF21674"/>
    </source>
</evidence>
<feature type="region of interest" description="Disordered" evidence="2">
    <location>
        <begin position="166"/>
        <end position="217"/>
    </location>
</feature>
<dbReference type="Pfam" id="PF21674">
    <property type="entry name" value="CCDC22_N"/>
    <property type="match status" value="1"/>
</dbReference>
<dbReference type="InterPro" id="IPR048349">
    <property type="entry name" value="CCDC22_N"/>
</dbReference>
<dbReference type="GeneID" id="842033"/>
<feature type="compositionally biased region" description="Basic and acidic residues" evidence="2">
    <location>
        <begin position="189"/>
        <end position="211"/>
    </location>
</feature>
<organism evidence="8 10">
    <name type="scientific">Arabidopsis thaliana</name>
    <name type="common">Mouse-ear cress</name>
    <dbReference type="NCBI Taxonomy" id="3702"/>
    <lineage>
        <taxon>Eukaryota</taxon>
        <taxon>Viridiplantae</taxon>
        <taxon>Streptophyta</taxon>
        <taxon>Embryophyta</taxon>
        <taxon>Tracheophyta</taxon>
        <taxon>Spermatophyta</taxon>
        <taxon>Magnoliopsida</taxon>
        <taxon>eudicotyledons</taxon>
        <taxon>Gunneridae</taxon>
        <taxon>Pentapetalae</taxon>
        <taxon>rosids</taxon>
        <taxon>malvids</taxon>
        <taxon>Brassicales</taxon>
        <taxon>Brassicaceae</taxon>
        <taxon>Camelineae</taxon>
        <taxon>Arabidopsis</taxon>
    </lineage>
</organism>
<dbReference type="AlphaFoldDB" id="A0A178WJZ6"/>
<reference evidence="7 13" key="4">
    <citation type="submission" date="2020-09" db="EMBL/GenBank/DDBJ databases">
        <authorList>
            <person name="Ashkenazy H."/>
        </authorList>
    </citation>
    <scope>NUCLEOTIDE SEQUENCE [LARGE SCALE GENOMIC DNA]</scope>
    <source>
        <strain evidence="13">cv. Cdm-0</strain>
    </source>
</reference>
<dbReference type="KEGG" id="ath:AT1G55830"/>
<dbReference type="EMBL" id="CACRSJ010000104">
    <property type="protein sequence ID" value="VYS49238.1"/>
    <property type="molecule type" value="Genomic_DNA"/>
</dbReference>
<evidence type="ECO:0000313" key="13">
    <source>
        <dbReference type="Proteomes" id="UP000516314"/>
    </source>
</evidence>
<name>A0A178WJZ6_ARATH</name>
<dbReference type="PANTHER" id="PTHR15668">
    <property type="entry name" value="JM1 PROTEIN"/>
    <property type="match status" value="1"/>
</dbReference>
<evidence type="ECO:0000256" key="1">
    <source>
        <dbReference type="ARBA" id="ARBA00006438"/>
    </source>
</evidence>
<dbReference type="OMA" id="KFEQHIQ"/>
<evidence type="ECO:0000313" key="10">
    <source>
        <dbReference type="Proteomes" id="UP000078284"/>
    </source>
</evidence>
<evidence type="ECO:0000313" key="11">
    <source>
        <dbReference type="Proteomes" id="UP000426265"/>
    </source>
</evidence>
<dbReference type="OrthoDB" id="10266736at2759"/>
<feature type="domain" description="CCDC22 coiled-coil" evidence="3">
    <location>
        <begin position="222"/>
        <end position="468"/>
    </location>
</feature>
<dbReference type="EMBL" id="LUHQ01000001">
    <property type="protein sequence ID" value="OAP18556.1"/>
    <property type="molecule type" value="Genomic_DNA"/>
</dbReference>
<comment type="similarity">
    <text evidence="1">Belongs to the CCDC22 family.</text>
</comment>
<dbReference type="Proteomes" id="UP000078284">
    <property type="component" value="Chromosome 1"/>
</dbReference>
<dbReference type="iPTMnet" id="A0A178WJZ6"/>
<accession>A0A178WJZ6</accession>
<evidence type="ECO:0000313" key="8">
    <source>
        <dbReference type="EMBL" id="OAP18556.1"/>
    </source>
</evidence>
<reference evidence="10" key="1">
    <citation type="journal article" date="2016" name="Proc. Natl. Acad. Sci. U.S.A.">
        <title>Chromosome-level assembly of Arabidopsis thaliana Ler reveals the extent of translocation and inversion polymorphisms.</title>
        <authorList>
            <person name="Zapata L."/>
            <person name="Ding J."/>
            <person name="Willing E.M."/>
            <person name="Hartwig B."/>
            <person name="Bezdan D."/>
            <person name="Jiao W.B."/>
            <person name="Patel V."/>
            <person name="Velikkakam James G."/>
            <person name="Koornneef M."/>
            <person name="Ossowski S."/>
            <person name="Schneeberger K."/>
        </authorList>
    </citation>
    <scope>NUCLEOTIDE SEQUENCE [LARGE SCALE GENOMIC DNA]</scope>
    <source>
        <strain evidence="10">cv. Landsberg erecta</strain>
    </source>
</reference>
<proteinExistence type="inferred from homology"/>
<dbReference type="Araport" id="AT1G55830"/>
<dbReference type="SMR" id="A0A178WJZ6"/>
<dbReference type="PANTHER" id="PTHR15668:SF4">
    <property type="entry name" value="COILED-COIL DOMAIN-CONTAINING PROTEIN 22"/>
    <property type="match status" value="1"/>
</dbReference>
<evidence type="ECO:0000256" key="2">
    <source>
        <dbReference type="SAM" id="MobiDB-lite"/>
    </source>
</evidence>
<evidence type="ECO:0000313" key="9">
    <source>
        <dbReference type="EMBL" id="VYS49238.1"/>
    </source>
</evidence>
<dbReference type="Pfam" id="PF05667">
    <property type="entry name" value="CCDC22_CC"/>
    <property type="match status" value="1"/>
</dbReference>
<reference evidence="9 11" key="3">
    <citation type="submission" date="2019-11" db="EMBL/GenBank/DDBJ databases">
        <authorList>
            <person name="Jiao W.-B."/>
            <person name="Schneeberger K."/>
        </authorList>
    </citation>
    <scope>NUCLEOTIDE SEQUENCE [LARGE SCALE GENOMIC DNA]</scope>
    <source>
        <strain evidence="11">cv. An-1</strain>
        <strain evidence="12">cv. C24</strain>
    </source>
</reference>
<dbReference type="InterPro" id="IPR048348">
    <property type="entry name" value="CCDC22_CC"/>
</dbReference>
<evidence type="ECO:0000313" key="5">
    <source>
        <dbReference type="Araport" id="AT1G55830"/>
    </source>
</evidence>
<dbReference type="Proteomes" id="UP000516314">
    <property type="component" value="Chromosome 1"/>
</dbReference>
<gene>
    <name evidence="5" type="ordered locus">At1g55830</name>
    <name evidence="8" type="ordered locus">AXX17_At1g50460</name>
    <name evidence="9" type="ORF">AN1_LOCUS4717</name>
    <name evidence="7" type="ORF">AT9943_LOCUS4021</name>
    <name evidence="6" type="ORF">C24_LOCUS4602</name>
</gene>
<evidence type="ECO:0000313" key="12">
    <source>
        <dbReference type="Proteomes" id="UP000434276"/>
    </source>
</evidence>
<dbReference type="EMBL" id="CACSHJ010000087">
    <property type="protein sequence ID" value="CAA0297763.1"/>
    <property type="molecule type" value="Genomic_DNA"/>
</dbReference>
<feature type="domain" description="CCDC22 N-terminal" evidence="4">
    <location>
        <begin position="3"/>
        <end position="108"/>
    </location>
</feature>
<evidence type="ECO:0000259" key="3">
    <source>
        <dbReference type="Pfam" id="PF05667"/>
    </source>
</evidence>
<dbReference type="EMBL" id="LR881466">
    <property type="protein sequence ID" value="CAD5315667.1"/>
    <property type="molecule type" value="Genomic_DNA"/>
</dbReference>
<evidence type="ECO:0000313" key="6">
    <source>
        <dbReference type="EMBL" id="CAA0297763.1"/>
    </source>
</evidence>
<dbReference type="Proteomes" id="UP000426265">
    <property type="component" value="Unassembled WGS sequence"/>
</dbReference>